<dbReference type="EMBL" id="CP103300">
    <property type="protein sequence ID" value="UYM13978.1"/>
    <property type="molecule type" value="Genomic_DNA"/>
</dbReference>
<organism evidence="1 2">
    <name type="scientific">Endozoicomonas euniceicola</name>
    <dbReference type="NCBI Taxonomy" id="1234143"/>
    <lineage>
        <taxon>Bacteria</taxon>
        <taxon>Pseudomonadati</taxon>
        <taxon>Pseudomonadota</taxon>
        <taxon>Gammaproteobacteria</taxon>
        <taxon>Oceanospirillales</taxon>
        <taxon>Endozoicomonadaceae</taxon>
        <taxon>Endozoicomonas</taxon>
    </lineage>
</organism>
<reference evidence="1" key="1">
    <citation type="submission" date="2022-10" db="EMBL/GenBank/DDBJ databases">
        <title>Completed Genome Sequence of two octocoral isolated bacterium, Endozoicomonas euniceicola EF212T and Endozoicomonas gorgoniicola PS125T.</title>
        <authorList>
            <person name="Chiou Y.-J."/>
            <person name="Chen Y.-H."/>
        </authorList>
    </citation>
    <scope>NUCLEOTIDE SEQUENCE</scope>
    <source>
        <strain evidence="1">EF212</strain>
    </source>
</reference>
<proteinExistence type="predicted"/>
<protein>
    <recommendedName>
        <fullName evidence="3">Lipoprotein</fullName>
    </recommendedName>
</protein>
<gene>
    <name evidence="1" type="ORF">NX720_13760</name>
</gene>
<sequence>MRKVVSVGFLPAVAVLAILQGCSKPKECPKVVAPAVDDDHRPAAIEESYDCSIADSSDPMKQTWCEAKSLFNASTVADDPEAFGPFLKGFRQGINDGRRAEVSSVSREALEGQKEKPFEAGYRAGYNGMVMKLGIVEYDCRDGEQASEYKDRWCEAEDAYRVAGAGSSDNPFVKNRFIDGYMAGGRVALTVPTSMESFFSGENPEGKQSAIFKPEESEGLQGTTLAFYSGFDEGYKAMIASIRESINQVMEQMQIPNDMQMPEGLMPPLPDQGQ</sequence>
<evidence type="ECO:0008006" key="3">
    <source>
        <dbReference type="Google" id="ProtNLM"/>
    </source>
</evidence>
<keyword evidence="2" id="KW-1185">Reference proteome</keyword>
<dbReference type="PROSITE" id="PS51257">
    <property type="entry name" value="PROKAR_LIPOPROTEIN"/>
    <property type="match status" value="1"/>
</dbReference>
<evidence type="ECO:0000313" key="1">
    <source>
        <dbReference type="EMBL" id="UYM13978.1"/>
    </source>
</evidence>
<dbReference type="Proteomes" id="UP001163255">
    <property type="component" value="Chromosome"/>
</dbReference>
<dbReference type="RefSeq" id="WP_262595379.1">
    <property type="nucleotide sequence ID" value="NZ_CP103300.1"/>
</dbReference>
<name>A0ABY6GPE2_9GAMM</name>
<accession>A0ABY6GPE2</accession>
<evidence type="ECO:0000313" key="2">
    <source>
        <dbReference type="Proteomes" id="UP001163255"/>
    </source>
</evidence>